<dbReference type="InterPro" id="IPR004179">
    <property type="entry name" value="Sec63-dom"/>
</dbReference>
<dbReference type="InterPro" id="IPR001623">
    <property type="entry name" value="DnaJ_domain"/>
</dbReference>
<keyword evidence="13" id="KW-1185">Reference proteome</keyword>
<keyword evidence="3 10" id="KW-0812">Transmembrane</keyword>
<dbReference type="GeneID" id="19168339"/>
<dbReference type="GO" id="GO:0031207">
    <property type="term" value="C:Sec62/Sec63 complex"/>
    <property type="evidence" value="ECO:0007669"/>
    <property type="project" value="TreeGrafter"/>
</dbReference>
<dbReference type="GO" id="GO:0006614">
    <property type="term" value="P:SRP-dependent cotranslational protein targeting to membrane"/>
    <property type="evidence" value="ECO:0007669"/>
    <property type="project" value="TreeGrafter"/>
</dbReference>
<dbReference type="SMART" id="SM00271">
    <property type="entry name" value="DnaJ"/>
    <property type="match status" value="1"/>
</dbReference>
<dbReference type="STRING" id="1182542.W9YC57"/>
<dbReference type="AlphaFoldDB" id="W9YC57"/>
<protein>
    <submittedName>
        <fullName evidence="12">Translocation protein SEC63</fullName>
    </submittedName>
</protein>
<dbReference type="EMBL" id="AMGY01000003">
    <property type="protein sequence ID" value="EXJ87260.1"/>
    <property type="molecule type" value="Genomic_DNA"/>
</dbReference>
<dbReference type="PANTHER" id="PTHR24075">
    <property type="entry name" value="SEC63 DOMAIN-CONTAINING"/>
    <property type="match status" value="1"/>
</dbReference>
<evidence type="ECO:0000256" key="2">
    <source>
        <dbReference type="ARBA" id="ARBA00022448"/>
    </source>
</evidence>
<dbReference type="GO" id="GO:0003723">
    <property type="term" value="F:RNA binding"/>
    <property type="evidence" value="ECO:0007669"/>
    <property type="project" value="TreeGrafter"/>
</dbReference>
<keyword evidence="4" id="KW-0256">Endoplasmic reticulum</keyword>
<dbReference type="SUPFAM" id="SSF158702">
    <property type="entry name" value="Sec63 N-terminal domain-like"/>
    <property type="match status" value="1"/>
</dbReference>
<dbReference type="Gene3D" id="2.60.40.150">
    <property type="entry name" value="C2 domain"/>
    <property type="match status" value="1"/>
</dbReference>
<evidence type="ECO:0000256" key="9">
    <source>
        <dbReference type="SAM" id="MobiDB-lite"/>
    </source>
</evidence>
<dbReference type="OrthoDB" id="1734229at2759"/>
<evidence type="ECO:0000256" key="4">
    <source>
        <dbReference type="ARBA" id="ARBA00022824"/>
    </source>
</evidence>
<dbReference type="GO" id="GO:0006620">
    <property type="term" value="P:post-translational protein targeting to endoplasmic reticulum membrane"/>
    <property type="evidence" value="ECO:0007669"/>
    <property type="project" value="TreeGrafter"/>
</dbReference>
<evidence type="ECO:0000256" key="8">
    <source>
        <dbReference type="ARBA" id="ARBA00023186"/>
    </source>
</evidence>
<dbReference type="PROSITE" id="PS50076">
    <property type="entry name" value="DNAJ_2"/>
    <property type="match status" value="1"/>
</dbReference>
<feature type="compositionally biased region" description="Basic and acidic residues" evidence="9">
    <location>
        <begin position="677"/>
        <end position="689"/>
    </location>
</feature>
<comment type="caution">
    <text evidence="12">The sequence shown here is derived from an EMBL/GenBank/DDBJ whole genome shotgun (WGS) entry which is preliminary data.</text>
</comment>
<dbReference type="Pfam" id="PF02889">
    <property type="entry name" value="Sec63"/>
    <property type="match status" value="1"/>
</dbReference>
<feature type="transmembrane region" description="Helical" evidence="10">
    <location>
        <begin position="14"/>
        <end position="35"/>
    </location>
</feature>
<feature type="transmembrane region" description="Helical" evidence="10">
    <location>
        <begin position="77"/>
        <end position="97"/>
    </location>
</feature>
<evidence type="ECO:0000259" key="11">
    <source>
        <dbReference type="PROSITE" id="PS50076"/>
    </source>
</evidence>
<feature type="domain" description="J" evidence="11">
    <location>
        <begin position="106"/>
        <end position="178"/>
    </location>
</feature>
<dbReference type="Pfam" id="PF00226">
    <property type="entry name" value="DnaJ"/>
    <property type="match status" value="1"/>
</dbReference>
<name>W9YC57_9EURO</name>
<keyword evidence="7 10" id="KW-0472">Membrane</keyword>
<sequence>MPSSDYNYDDQGQFFPFFMLTMVGLVTVPLTYNVLKASTDLEQTAARVQSDFKPKNDDLIEAQRRRRKRKNRKTKRIIAVVVGYAFMAYMIYLIAIIQRTIPKMWDPYDVLGVSRSATEAEINSFFKRLTVKFHPDKARPDPSKNETAEFINERWVELNKAYKALTDEEMRNNYLLYGNPDGKQSTSIGIALPKWMVEEGNRWFVVAFYGFLLGILLPYTLGKWWYGTQAVTKDKVLHATAGNLFREWREDITEGGVIAALSIGDEFKEVLKGPRSDAGAAKVESKVLGSSALTNSDKAKLKSIDDPVRRKALALLWAYLARIDLDDPELEKEKYDVAPTALLLNNSFTSITLPFGVVKPLLASYHTSQNVIQAVAPGWSPLLQLPNITPQIATKISESSKTPVTLQTFMALPPGVRRNACSELSEAQYSQALRVASQIPHLQIAKAFFKVVGERVVTPSSLVQLVIKARVIPPGTKDIPAVDPLDLEDIDPDEGDLEALHGREPAKSKQRKLPDGRIVEDDSKEGSVQPPLAHAPYFAADHAPRWHVFLSEARTGRIAVPPFTFTAFDRPIFHADGTPTFNMLTLKCQFQAPPQVHAFPFVLHLICDSYVGLDSKVDVVLDVKDASEANIVESDDEISEPEEDSLAGQLQAMKTGGLTGGPTTTKKKKKASTIPASRKDAPVVNKDPEDQSDNDDSDTEGSEDDTSDTDTDTDTETEDEDP</sequence>
<dbReference type="InterPro" id="IPR036869">
    <property type="entry name" value="J_dom_sf"/>
</dbReference>
<accession>W9YC57</accession>
<evidence type="ECO:0000313" key="13">
    <source>
        <dbReference type="Proteomes" id="UP000019478"/>
    </source>
</evidence>
<keyword evidence="6 10" id="KW-1133">Transmembrane helix</keyword>
<evidence type="ECO:0000256" key="1">
    <source>
        <dbReference type="ARBA" id="ARBA00004477"/>
    </source>
</evidence>
<proteinExistence type="predicted"/>
<feature type="region of interest" description="Disordered" evidence="9">
    <location>
        <begin position="482"/>
        <end position="531"/>
    </location>
</feature>
<keyword evidence="5" id="KW-0653">Protein transport</keyword>
<feature type="compositionally biased region" description="Acidic residues" evidence="9">
    <location>
        <begin position="690"/>
        <end position="722"/>
    </location>
</feature>
<evidence type="ECO:0000256" key="10">
    <source>
        <dbReference type="SAM" id="Phobius"/>
    </source>
</evidence>
<dbReference type="InterPro" id="IPR014756">
    <property type="entry name" value="Ig_E-set"/>
</dbReference>
<reference evidence="12 13" key="1">
    <citation type="submission" date="2013-03" db="EMBL/GenBank/DDBJ databases">
        <title>The Genome Sequence of Capronia epimyces CBS 606.96.</title>
        <authorList>
            <consortium name="The Broad Institute Genomics Platform"/>
            <person name="Cuomo C."/>
            <person name="de Hoog S."/>
            <person name="Gorbushina A."/>
            <person name="Walker B."/>
            <person name="Young S.K."/>
            <person name="Zeng Q."/>
            <person name="Gargeya S."/>
            <person name="Fitzgerald M."/>
            <person name="Haas B."/>
            <person name="Abouelleil A."/>
            <person name="Allen A.W."/>
            <person name="Alvarado L."/>
            <person name="Arachchi H.M."/>
            <person name="Berlin A.M."/>
            <person name="Chapman S.B."/>
            <person name="Gainer-Dewar J."/>
            <person name="Goldberg J."/>
            <person name="Griggs A."/>
            <person name="Gujja S."/>
            <person name="Hansen M."/>
            <person name="Howarth C."/>
            <person name="Imamovic A."/>
            <person name="Ireland A."/>
            <person name="Larimer J."/>
            <person name="McCowan C."/>
            <person name="Murphy C."/>
            <person name="Pearson M."/>
            <person name="Poon T.W."/>
            <person name="Priest M."/>
            <person name="Roberts A."/>
            <person name="Saif S."/>
            <person name="Shea T."/>
            <person name="Sisk P."/>
            <person name="Sykes S."/>
            <person name="Wortman J."/>
            <person name="Nusbaum C."/>
            <person name="Birren B."/>
        </authorList>
    </citation>
    <scope>NUCLEOTIDE SEQUENCE [LARGE SCALE GENOMIC DNA]</scope>
    <source>
        <strain evidence="12 13">CBS 606.96</strain>
    </source>
</reference>
<dbReference type="InterPro" id="IPR035892">
    <property type="entry name" value="C2_domain_sf"/>
</dbReference>
<dbReference type="FunFam" id="1.10.287.110:FF:000039">
    <property type="entry name" value="Protein translocation complex component (Npl1)"/>
    <property type="match status" value="1"/>
</dbReference>
<keyword evidence="2" id="KW-0813">Transport</keyword>
<dbReference type="SMART" id="SM00973">
    <property type="entry name" value="Sec63"/>
    <property type="match status" value="1"/>
</dbReference>
<keyword evidence="8" id="KW-0143">Chaperone</keyword>
<feature type="compositionally biased region" description="Basic and acidic residues" evidence="9">
    <location>
        <begin position="498"/>
        <end position="525"/>
    </location>
</feature>
<evidence type="ECO:0000256" key="6">
    <source>
        <dbReference type="ARBA" id="ARBA00022989"/>
    </source>
</evidence>
<dbReference type="Proteomes" id="UP000019478">
    <property type="component" value="Unassembled WGS sequence"/>
</dbReference>
<dbReference type="SUPFAM" id="SSF46565">
    <property type="entry name" value="Chaperone J-domain"/>
    <property type="match status" value="1"/>
</dbReference>
<evidence type="ECO:0000256" key="3">
    <source>
        <dbReference type="ARBA" id="ARBA00022692"/>
    </source>
</evidence>
<dbReference type="Gene3D" id="1.10.3380.10">
    <property type="entry name" value="Sec63 N-terminal domain-like domain"/>
    <property type="match status" value="1"/>
</dbReference>
<dbReference type="CDD" id="cd06257">
    <property type="entry name" value="DnaJ"/>
    <property type="match status" value="1"/>
</dbReference>
<dbReference type="Gene3D" id="1.10.287.110">
    <property type="entry name" value="DnaJ domain"/>
    <property type="match status" value="1"/>
</dbReference>
<dbReference type="HOGENOM" id="CLU_014210_0_0_1"/>
<feature type="compositionally biased region" description="Acidic residues" evidence="9">
    <location>
        <begin position="485"/>
        <end position="497"/>
    </location>
</feature>
<dbReference type="PRINTS" id="PR00625">
    <property type="entry name" value="JDOMAIN"/>
</dbReference>
<dbReference type="GO" id="GO:0008320">
    <property type="term" value="F:protein transmembrane transporter activity"/>
    <property type="evidence" value="ECO:0007669"/>
    <property type="project" value="TreeGrafter"/>
</dbReference>
<evidence type="ECO:0000313" key="12">
    <source>
        <dbReference type="EMBL" id="EXJ87260.1"/>
    </source>
</evidence>
<gene>
    <name evidence="12" type="ORF">A1O3_04219</name>
</gene>
<feature type="region of interest" description="Disordered" evidence="9">
    <location>
        <begin position="653"/>
        <end position="722"/>
    </location>
</feature>
<dbReference type="PANTHER" id="PTHR24075:SF0">
    <property type="entry name" value="TRANSLOCATION PROTEIN SEC63 HOMOLOG"/>
    <property type="match status" value="1"/>
</dbReference>
<evidence type="ECO:0000256" key="5">
    <source>
        <dbReference type="ARBA" id="ARBA00022927"/>
    </source>
</evidence>
<dbReference type="SUPFAM" id="SSF81296">
    <property type="entry name" value="E set domains"/>
    <property type="match status" value="1"/>
</dbReference>
<dbReference type="eggNOG" id="KOG0721">
    <property type="taxonomic scope" value="Eukaryota"/>
</dbReference>
<comment type="subcellular location">
    <subcellularLocation>
        <location evidence="1">Endoplasmic reticulum membrane</location>
        <topology evidence="1">Multi-pass membrane protein</topology>
    </subcellularLocation>
</comment>
<evidence type="ECO:0000256" key="7">
    <source>
        <dbReference type="ARBA" id="ARBA00023136"/>
    </source>
</evidence>
<organism evidence="12 13">
    <name type="scientific">Capronia epimyces CBS 606.96</name>
    <dbReference type="NCBI Taxonomy" id="1182542"/>
    <lineage>
        <taxon>Eukaryota</taxon>
        <taxon>Fungi</taxon>
        <taxon>Dikarya</taxon>
        <taxon>Ascomycota</taxon>
        <taxon>Pezizomycotina</taxon>
        <taxon>Eurotiomycetes</taxon>
        <taxon>Chaetothyriomycetidae</taxon>
        <taxon>Chaetothyriales</taxon>
        <taxon>Herpotrichiellaceae</taxon>
        <taxon>Capronia</taxon>
    </lineage>
</organism>
<dbReference type="RefSeq" id="XP_007732539.1">
    <property type="nucleotide sequence ID" value="XM_007734349.1"/>
</dbReference>